<dbReference type="Gene3D" id="3.40.190.10">
    <property type="entry name" value="Periplasmic binding protein-like II"/>
    <property type="match status" value="2"/>
</dbReference>
<evidence type="ECO:0000256" key="3">
    <source>
        <dbReference type="ARBA" id="ARBA00022448"/>
    </source>
</evidence>
<accession>A0A4Q5IUS9</accession>
<name>A0A4Q5IUS9_9ACTN</name>
<dbReference type="OrthoDB" id="5580590at2"/>
<dbReference type="Pfam" id="PF01547">
    <property type="entry name" value="SBP_bac_1"/>
    <property type="match status" value="1"/>
</dbReference>
<dbReference type="AlphaFoldDB" id="A0A4Q5IUS9"/>
<keyword evidence="4 7" id="KW-0732">Signal</keyword>
<evidence type="ECO:0000256" key="5">
    <source>
        <dbReference type="ARBA" id="ARBA00049629"/>
    </source>
</evidence>
<feature type="chain" id="PRO_5039150483" description="Probable sugar-binding periplasmic protein" evidence="7">
    <location>
        <begin position="23"/>
        <end position="427"/>
    </location>
</feature>
<comment type="similarity">
    <text evidence="2">Belongs to the bacterial solute-binding protein 1 family.</text>
</comment>
<gene>
    <name evidence="8" type="ORF">ETU37_22080</name>
</gene>
<dbReference type="InterPro" id="IPR050490">
    <property type="entry name" value="Bact_solute-bd_prot1"/>
</dbReference>
<reference evidence="8 9" key="1">
    <citation type="submission" date="2019-01" db="EMBL/GenBank/DDBJ databases">
        <title>Nocardioides guangzhouensis sp. nov., an actinobacterium isolated from soil.</title>
        <authorList>
            <person name="Fu Y."/>
            <person name="Cai Y."/>
            <person name="Lin Z."/>
            <person name="Chen P."/>
        </authorList>
    </citation>
    <scope>NUCLEOTIDE SEQUENCE [LARGE SCALE GENOMIC DNA]</scope>
    <source>
        <strain evidence="8 9">NBRC 105384</strain>
    </source>
</reference>
<sequence length="427" mass="45046">MRATPKKLVAVLATAGLLTLTAACGGDSGSGGGGGDSADVEVFTWWAEGSEKEGLDALVKVFEEQNPDFNFVNGAVAGGAGSDAKNVLASRLQTNDPPATFQAHAGAELTDYIEQGQIEGLSDMYEEKGWNELFPEGLLERLQQDGEIYSVPSNIHRANVVWANPAVLKDAGLDPEATYDTLDDWIAALKKVDAAGKIPLSVATDWTQVHLLETVLLADLGPEGYSGLWDGSTDWSGPEVSDALDDYATLMDLTNTDRQSLDWPDATQLVIDGDAAFNVMGDWAEAAFASQDKTLGTDYMAFPVPGTDGVFDFLADSFTMPVNGPNPDGTEAWLDTVASAEGQEAFNKAKGSIPANLEAKTDDFGDYQQTAIESWQNDEIVSSLAHGAAASVSWLTDVTAAVAKFGSDGDVASLQEGLSAAAEKNQS</sequence>
<comment type="function">
    <text evidence="5">Part of a binding-protein-dependent transport system for a sugar.</text>
</comment>
<dbReference type="InterPro" id="IPR006059">
    <property type="entry name" value="SBP"/>
</dbReference>
<evidence type="ECO:0000256" key="6">
    <source>
        <dbReference type="ARBA" id="ARBA00049753"/>
    </source>
</evidence>
<dbReference type="SUPFAM" id="SSF53850">
    <property type="entry name" value="Periplasmic binding protein-like II"/>
    <property type="match status" value="1"/>
</dbReference>
<evidence type="ECO:0000313" key="9">
    <source>
        <dbReference type="Proteomes" id="UP000291189"/>
    </source>
</evidence>
<comment type="subcellular location">
    <subcellularLocation>
        <location evidence="1">Cell envelope</location>
    </subcellularLocation>
</comment>
<keyword evidence="3" id="KW-0813">Transport</keyword>
<protein>
    <recommendedName>
        <fullName evidence="6">Probable sugar-binding periplasmic protein</fullName>
    </recommendedName>
</protein>
<dbReference type="PANTHER" id="PTHR43649">
    <property type="entry name" value="ARABINOSE-BINDING PROTEIN-RELATED"/>
    <property type="match status" value="1"/>
</dbReference>
<keyword evidence="9" id="KW-1185">Reference proteome</keyword>
<dbReference type="EMBL" id="SDPU01000035">
    <property type="protein sequence ID" value="RYU09710.1"/>
    <property type="molecule type" value="Genomic_DNA"/>
</dbReference>
<evidence type="ECO:0000256" key="4">
    <source>
        <dbReference type="ARBA" id="ARBA00022729"/>
    </source>
</evidence>
<dbReference type="RefSeq" id="WP_129989475.1">
    <property type="nucleotide sequence ID" value="NZ_SDPU01000035.1"/>
</dbReference>
<comment type="caution">
    <text evidence="8">The sequence shown here is derived from an EMBL/GenBank/DDBJ whole genome shotgun (WGS) entry which is preliminary data.</text>
</comment>
<organism evidence="8 9">
    <name type="scientific">Nocardioides iriomotensis</name>
    <dbReference type="NCBI Taxonomy" id="715784"/>
    <lineage>
        <taxon>Bacteria</taxon>
        <taxon>Bacillati</taxon>
        <taxon>Actinomycetota</taxon>
        <taxon>Actinomycetes</taxon>
        <taxon>Propionibacteriales</taxon>
        <taxon>Nocardioidaceae</taxon>
        <taxon>Nocardioides</taxon>
    </lineage>
</organism>
<evidence type="ECO:0000256" key="1">
    <source>
        <dbReference type="ARBA" id="ARBA00004196"/>
    </source>
</evidence>
<evidence type="ECO:0000313" key="8">
    <source>
        <dbReference type="EMBL" id="RYU09710.1"/>
    </source>
</evidence>
<proteinExistence type="inferred from homology"/>
<dbReference type="PROSITE" id="PS51257">
    <property type="entry name" value="PROKAR_LIPOPROTEIN"/>
    <property type="match status" value="1"/>
</dbReference>
<dbReference type="Proteomes" id="UP000291189">
    <property type="component" value="Unassembled WGS sequence"/>
</dbReference>
<dbReference type="PANTHER" id="PTHR43649:SF28">
    <property type="entry name" value="BINDING PROTEIN COMPONENT OF ABC SUGAR TRANSPORTER-RELATED"/>
    <property type="match status" value="1"/>
</dbReference>
<dbReference type="GO" id="GO:0030313">
    <property type="term" value="C:cell envelope"/>
    <property type="evidence" value="ECO:0007669"/>
    <property type="project" value="UniProtKB-SubCell"/>
</dbReference>
<feature type="signal peptide" evidence="7">
    <location>
        <begin position="1"/>
        <end position="22"/>
    </location>
</feature>
<evidence type="ECO:0000256" key="2">
    <source>
        <dbReference type="ARBA" id="ARBA00008520"/>
    </source>
</evidence>
<evidence type="ECO:0000256" key="7">
    <source>
        <dbReference type="SAM" id="SignalP"/>
    </source>
</evidence>